<dbReference type="InterPro" id="IPR050624">
    <property type="entry name" value="HTH-type_Tx_Regulator"/>
</dbReference>
<dbReference type="AlphaFoldDB" id="A0A9D2EN63"/>
<evidence type="ECO:0000256" key="1">
    <source>
        <dbReference type="ARBA" id="ARBA00023125"/>
    </source>
</evidence>
<dbReference type="EMBL" id="DXBR01000115">
    <property type="protein sequence ID" value="HIZ40754.1"/>
    <property type="molecule type" value="Genomic_DNA"/>
</dbReference>
<evidence type="ECO:0000313" key="5">
    <source>
        <dbReference type="Proteomes" id="UP000824049"/>
    </source>
</evidence>
<keyword evidence="1 2" id="KW-0238">DNA-binding</keyword>
<dbReference type="PROSITE" id="PS50977">
    <property type="entry name" value="HTH_TETR_2"/>
    <property type="match status" value="1"/>
</dbReference>
<dbReference type="Pfam" id="PF14278">
    <property type="entry name" value="TetR_C_8"/>
    <property type="match status" value="1"/>
</dbReference>
<dbReference type="GO" id="GO:0003677">
    <property type="term" value="F:DNA binding"/>
    <property type="evidence" value="ECO:0007669"/>
    <property type="project" value="UniProtKB-UniRule"/>
</dbReference>
<protein>
    <submittedName>
        <fullName evidence="4">TetR/AcrR family transcriptional regulator</fullName>
    </submittedName>
</protein>
<dbReference type="InterPro" id="IPR039532">
    <property type="entry name" value="TetR_C_Firmicutes"/>
</dbReference>
<dbReference type="InterPro" id="IPR001647">
    <property type="entry name" value="HTH_TetR"/>
</dbReference>
<dbReference type="PANTHER" id="PTHR43479">
    <property type="entry name" value="ACREF/ENVCD OPERON REPRESSOR-RELATED"/>
    <property type="match status" value="1"/>
</dbReference>
<evidence type="ECO:0000259" key="3">
    <source>
        <dbReference type="PROSITE" id="PS50977"/>
    </source>
</evidence>
<sequence length="178" mass="21541">MVSRTKEKLAEAFKAVVCRKTFSKTTISDITTECGMTRENFYYHFRDKYDILDWVFQNQLLIQDTESVQKMTMEEITLHFIHNINKDYKFYRAIVKDIGPDQIRKEVFPYIEGTTRKFVEDSMDKNIWKMREEKEHFAVEYFTDAFISFITNYLLGHKEMDEKMMVTNFHFLYTQFFG</sequence>
<accession>A0A9D2EN63</accession>
<name>A0A9D2EN63_9FIRM</name>
<dbReference type="Pfam" id="PF00440">
    <property type="entry name" value="TetR_N"/>
    <property type="match status" value="1"/>
</dbReference>
<evidence type="ECO:0000313" key="4">
    <source>
        <dbReference type="EMBL" id="HIZ40754.1"/>
    </source>
</evidence>
<dbReference type="Proteomes" id="UP000824049">
    <property type="component" value="Unassembled WGS sequence"/>
</dbReference>
<reference evidence="4" key="1">
    <citation type="journal article" date="2021" name="PeerJ">
        <title>Extensive microbial diversity within the chicken gut microbiome revealed by metagenomics and culture.</title>
        <authorList>
            <person name="Gilroy R."/>
            <person name="Ravi A."/>
            <person name="Getino M."/>
            <person name="Pursley I."/>
            <person name="Horton D.L."/>
            <person name="Alikhan N.F."/>
            <person name="Baker D."/>
            <person name="Gharbi K."/>
            <person name="Hall N."/>
            <person name="Watson M."/>
            <person name="Adriaenssens E.M."/>
            <person name="Foster-Nyarko E."/>
            <person name="Jarju S."/>
            <person name="Secka A."/>
            <person name="Antonio M."/>
            <person name="Oren A."/>
            <person name="Chaudhuri R.R."/>
            <person name="La Ragione R."/>
            <person name="Hildebrand F."/>
            <person name="Pallen M.J."/>
        </authorList>
    </citation>
    <scope>NUCLEOTIDE SEQUENCE</scope>
    <source>
        <strain evidence="4">CHK179-28034</strain>
    </source>
</reference>
<evidence type="ECO:0000256" key="2">
    <source>
        <dbReference type="PROSITE-ProRule" id="PRU00335"/>
    </source>
</evidence>
<organism evidence="4 5">
    <name type="scientific">Candidatus Anaerobutyricum stercoris</name>
    <dbReference type="NCBI Taxonomy" id="2838457"/>
    <lineage>
        <taxon>Bacteria</taxon>
        <taxon>Bacillati</taxon>
        <taxon>Bacillota</taxon>
        <taxon>Clostridia</taxon>
        <taxon>Lachnospirales</taxon>
        <taxon>Lachnospiraceae</taxon>
        <taxon>Anaerobutyricum</taxon>
    </lineage>
</organism>
<gene>
    <name evidence="4" type="ORF">H9968_12715</name>
</gene>
<feature type="DNA-binding region" description="H-T-H motif" evidence="2">
    <location>
        <begin position="26"/>
        <end position="45"/>
    </location>
</feature>
<reference evidence="4" key="2">
    <citation type="submission" date="2021-04" db="EMBL/GenBank/DDBJ databases">
        <authorList>
            <person name="Gilroy R."/>
        </authorList>
    </citation>
    <scope>NUCLEOTIDE SEQUENCE</scope>
    <source>
        <strain evidence="4">CHK179-28034</strain>
    </source>
</reference>
<proteinExistence type="predicted"/>
<dbReference type="PANTHER" id="PTHR43479:SF7">
    <property type="entry name" value="TETR-FAMILY TRANSCRIPTIONAL REGULATOR"/>
    <property type="match status" value="1"/>
</dbReference>
<dbReference type="InterPro" id="IPR009057">
    <property type="entry name" value="Homeodomain-like_sf"/>
</dbReference>
<dbReference type="SUPFAM" id="SSF46689">
    <property type="entry name" value="Homeodomain-like"/>
    <property type="match status" value="1"/>
</dbReference>
<feature type="domain" description="HTH tetR-type" evidence="3">
    <location>
        <begin position="3"/>
        <end position="63"/>
    </location>
</feature>
<comment type="caution">
    <text evidence="4">The sequence shown here is derived from an EMBL/GenBank/DDBJ whole genome shotgun (WGS) entry which is preliminary data.</text>
</comment>
<dbReference type="Gene3D" id="1.10.357.10">
    <property type="entry name" value="Tetracycline Repressor, domain 2"/>
    <property type="match status" value="1"/>
</dbReference>